<dbReference type="Gene3D" id="1.20.1070.10">
    <property type="entry name" value="Rhodopsin 7-helix transmembrane proteins"/>
    <property type="match status" value="2"/>
</dbReference>
<dbReference type="Proteomes" id="UP001154078">
    <property type="component" value="Chromosome 4"/>
</dbReference>
<evidence type="ECO:0000313" key="2">
    <source>
        <dbReference type="EMBL" id="CAH0555576.1"/>
    </source>
</evidence>
<dbReference type="OrthoDB" id="6784480at2759"/>
<feature type="transmembrane region" description="Helical" evidence="1">
    <location>
        <begin position="145"/>
        <end position="169"/>
    </location>
</feature>
<accession>A0A9P0FIE6</accession>
<name>A0A9P0FIE6_BRAAE</name>
<evidence type="ECO:0000313" key="3">
    <source>
        <dbReference type="Proteomes" id="UP001154078"/>
    </source>
</evidence>
<keyword evidence="1" id="KW-1133">Transmembrane helix</keyword>
<proteinExistence type="predicted"/>
<keyword evidence="1" id="KW-0472">Membrane</keyword>
<feature type="transmembrane region" description="Helical" evidence="1">
    <location>
        <begin position="61"/>
        <end position="89"/>
    </location>
</feature>
<sequence>MIKMQLPFFAAATGINISKSTVNFNGSNLGTNQMNISEKNFTEAIDDPIEDVYETETVVKYIHYIFLICTLVTFVCALAAKIFLVVTILRFKELRTRINMYIFNATNLPYEATKTVYCLTVANIFVLSWLPHFVLHYFLLIGFHAQWHVTLLITGLFGYASPVVVVWILGRKNKHFKMAYNRSFKRSLSIYQNGNLDVSDDEECKTEDQIVRVHMNAEDVSIY</sequence>
<gene>
    <name evidence="2" type="ORF">MELIAE_LOCUS6919</name>
</gene>
<dbReference type="EMBL" id="OV121135">
    <property type="protein sequence ID" value="CAH0555576.1"/>
    <property type="molecule type" value="Genomic_DNA"/>
</dbReference>
<keyword evidence="3" id="KW-1185">Reference proteome</keyword>
<organism evidence="2 3">
    <name type="scientific">Brassicogethes aeneus</name>
    <name type="common">Rape pollen beetle</name>
    <name type="synonym">Meligethes aeneus</name>
    <dbReference type="NCBI Taxonomy" id="1431903"/>
    <lineage>
        <taxon>Eukaryota</taxon>
        <taxon>Metazoa</taxon>
        <taxon>Ecdysozoa</taxon>
        <taxon>Arthropoda</taxon>
        <taxon>Hexapoda</taxon>
        <taxon>Insecta</taxon>
        <taxon>Pterygota</taxon>
        <taxon>Neoptera</taxon>
        <taxon>Endopterygota</taxon>
        <taxon>Coleoptera</taxon>
        <taxon>Polyphaga</taxon>
        <taxon>Cucujiformia</taxon>
        <taxon>Nitidulidae</taxon>
        <taxon>Meligethinae</taxon>
        <taxon>Brassicogethes</taxon>
    </lineage>
</organism>
<feature type="transmembrane region" description="Helical" evidence="1">
    <location>
        <begin position="116"/>
        <end position="139"/>
    </location>
</feature>
<dbReference type="SUPFAM" id="SSF81321">
    <property type="entry name" value="Family A G protein-coupled receptor-like"/>
    <property type="match status" value="1"/>
</dbReference>
<dbReference type="AlphaFoldDB" id="A0A9P0FIE6"/>
<reference evidence="2" key="1">
    <citation type="submission" date="2021-12" db="EMBL/GenBank/DDBJ databases">
        <authorList>
            <person name="King R."/>
        </authorList>
    </citation>
    <scope>NUCLEOTIDE SEQUENCE</scope>
</reference>
<keyword evidence="1" id="KW-0812">Transmembrane</keyword>
<evidence type="ECO:0000256" key="1">
    <source>
        <dbReference type="SAM" id="Phobius"/>
    </source>
</evidence>
<protein>
    <submittedName>
        <fullName evidence="2">Uncharacterized protein</fullName>
    </submittedName>
</protein>